<name>A0A814J475_9BILA</name>
<gene>
    <name evidence="1" type="ORF">RFH988_LOCUS12750</name>
    <name evidence="2" type="ORF">SEV965_LOCUS12306</name>
</gene>
<comment type="caution">
    <text evidence="2">The sequence shown here is derived from an EMBL/GenBank/DDBJ whole genome shotgun (WGS) entry which is preliminary data.</text>
</comment>
<evidence type="ECO:0000313" key="1">
    <source>
        <dbReference type="EMBL" id="CAF0973399.1"/>
    </source>
</evidence>
<dbReference type="Proteomes" id="UP000663889">
    <property type="component" value="Unassembled WGS sequence"/>
</dbReference>
<accession>A0A814J475</accession>
<evidence type="ECO:0000313" key="2">
    <source>
        <dbReference type="EMBL" id="CAF1030970.1"/>
    </source>
</evidence>
<dbReference type="EMBL" id="CAJNOO010000542">
    <property type="protein sequence ID" value="CAF0973399.1"/>
    <property type="molecule type" value="Genomic_DNA"/>
</dbReference>
<dbReference type="AlphaFoldDB" id="A0A814J475"/>
<dbReference type="Proteomes" id="UP000663882">
    <property type="component" value="Unassembled WGS sequence"/>
</dbReference>
<dbReference type="EMBL" id="CAJNOU010000555">
    <property type="protein sequence ID" value="CAF1030970.1"/>
    <property type="molecule type" value="Genomic_DNA"/>
</dbReference>
<dbReference type="OrthoDB" id="10025263at2759"/>
<evidence type="ECO:0000313" key="3">
    <source>
        <dbReference type="Proteomes" id="UP000663889"/>
    </source>
</evidence>
<reference evidence="2" key="1">
    <citation type="submission" date="2021-02" db="EMBL/GenBank/DDBJ databases">
        <authorList>
            <person name="Nowell W R."/>
        </authorList>
    </citation>
    <scope>NUCLEOTIDE SEQUENCE</scope>
</reference>
<sequence>MQKRTRCTIQEIIDDLRMTSTTTSQPIKPKSLTLLELCQTINDLRHTSSRSTAQILTRRLYLHPLTINTNAKQQSTKIINNNLLHIEQHNQANLEKRNSPRPHKPYRGLAILSSSLPLITRTNAKLHSSITTDNSSDFEASTTTISSNRVSLPSINRGISSSSSSKRSVPIRSSYIPSQQKNIVNHNNRWEKVDVWLHLARTLQKPAPKDPPTTPLDALFDFEVENIQEPEEQQRQQQQSNYDSIQEIKIYKRNPVCVEVIKEDDNNDEN</sequence>
<proteinExistence type="predicted"/>
<organism evidence="2 3">
    <name type="scientific">Rotaria sordida</name>
    <dbReference type="NCBI Taxonomy" id="392033"/>
    <lineage>
        <taxon>Eukaryota</taxon>
        <taxon>Metazoa</taxon>
        <taxon>Spiralia</taxon>
        <taxon>Gnathifera</taxon>
        <taxon>Rotifera</taxon>
        <taxon>Eurotatoria</taxon>
        <taxon>Bdelloidea</taxon>
        <taxon>Philodinida</taxon>
        <taxon>Philodinidae</taxon>
        <taxon>Rotaria</taxon>
    </lineage>
</organism>
<protein>
    <submittedName>
        <fullName evidence="2">Uncharacterized protein</fullName>
    </submittedName>
</protein>